<dbReference type="InterPro" id="IPR023214">
    <property type="entry name" value="HAD_sf"/>
</dbReference>
<evidence type="ECO:0000313" key="8">
    <source>
        <dbReference type="EMBL" id="OCC14546.1"/>
    </source>
</evidence>
<organism evidence="8 9">
    <name type="scientific">Dissulfuribacter thermophilus</name>
    <dbReference type="NCBI Taxonomy" id="1156395"/>
    <lineage>
        <taxon>Bacteria</taxon>
        <taxon>Pseudomonadati</taxon>
        <taxon>Thermodesulfobacteriota</taxon>
        <taxon>Dissulfuribacteria</taxon>
        <taxon>Dissulfuribacterales</taxon>
        <taxon>Dissulfuribacteraceae</taxon>
        <taxon>Dissulfuribacter</taxon>
    </lineage>
</organism>
<evidence type="ECO:0000313" key="9">
    <source>
        <dbReference type="Proteomes" id="UP000093080"/>
    </source>
</evidence>
<feature type="binding site" evidence="7">
    <location>
        <position position="115"/>
    </location>
    <ligand>
        <name>Mg(2+)</name>
        <dbReference type="ChEBI" id="CHEBI:18420"/>
    </ligand>
</feature>
<dbReference type="PANTHER" id="PTHR21485:SF3">
    <property type="entry name" value="N-ACYLNEURAMINATE CYTIDYLYLTRANSFERASE"/>
    <property type="match status" value="1"/>
</dbReference>
<dbReference type="GO" id="GO:0008781">
    <property type="term" value="F:N-acylneuraminate cytidylyltransferase activity"/>
    <property type="evidence" value="ECO:0007669"/>
    <property type="project" value="TreeGrafter"/>
</dbReference>
<feature type="binding site" evidence="7">
    <location>
        <position position="22"/>
    </location>
    <ligand>
        <name>Mg(2+)</name>
        <dbReference type="ChEBI" id="CHEBI:18420"/>
    </ligand>
</feature>
<dbReference type="InterPro" id="IPR010023">
    <property type="entry name" value="KdsC_fam"/>
</dbReference>
<reference evidence="8 9" key="1">
    <citation type="submission" date="2016-06" db="EMBL/GenBank/DDBJ databases">
        <title>Respiratory ammonification of nitrate coupled to the oxidation of elemental sulfur in deep-sea autotrophic thermophilic bacteria.</title>
        <authorList>
            <person name="Slobodkina G.B."/>
            <person name="Mardanov A.V."/>
            <person name="Ravin N.V."/>
            <person name="Frolova A.A."/>
            <person name="Viryasiv M.B."/>
            <person name="Chernyh N.A."/>
            <person name="Bonch-Osmolovskaya E.A."/>
            <person name="Slobodkin A.I."/>
        </authorList>
    </citation>
    <scope>NUCLEOTIDE SEQUENCE [LARGE SCALE GENOMIC DNA]</scope>
    <source>
        <strain evidence="8 9">S69</strain>
    </source>
</reference>
<dbReference type="RefSeq" id="WP_067619921.1">
    <property type="nucleotide sequence ID" value="NZ_MAGO01000011.1"/>
</dbReference>
<dbReference type="SFLD" id="SFLDS00003">
    <property type="entry name" value="Haloacid_Dehalogenase"/>
    <property type="match status" value="1"/>
</dbReference>
<dbReference type="GO" id="GO:0046872">
    <property type="term" value="F:metal ion binding"/>
    <property type="evidence" value="ECO:0007669"/>
    <property type="project" value="UniProtKB-KW"/>
</dbReference>
<dbReference type="Pfam" id="PF08282">
    <property type="entry name" value="Hydrolase_3"/>
    <property type="match status" value="1"/>
</dbReference>
<dbReference type="PATRIC" id="fig|1156395.6.peg.2113"/>
<accession>A0A1B9F3P0</accession>
<evidence type="ECO:0000256" key="3">
    <source>
        <dbReference type="ARBA" id="ARBA00011881"/>
    </source>
</evidence>
<comment type="caution">
    <text evidence="8">The sequence shown here is derived from an EMBL/GenBank/DDBJ whole genome shotgun (WGS) entry which is preliminary data.</text>
</comment>
<dbReference type="InterPro" id="IPR036412">
    <property type="entry name" value="HAD-like_sf"/>
</dbReference>
<keyword evidence="4 7" id="KW-0479">Metal-binding</keyword>
<evidence type="ECO:0000256" key="6">
    <source>
        <dbReference type="ARBA" id="ARBA00022842"/>
    </source>
</evidence>
<keyword evidence="6 7" id="KW-0460">Magnesium</keyword>
<comment type="subunit">
    <text evidence="3">Homotetramer.</text>
</comment>
<protein>
    <submittedName>
        <fullName evidence="8">3-deoxy-D-manno-octulosonate 8-phosphate phosphatase</fullName>
    </submittedName>
</protein>
<evidence type="ECO:0000256" key="4">
    <source>
        <dbReference type="ARBA" id="ARBA00022723"/>
    </source>
</evidence>
<comment type="cofactor">
    <cofactor evidence="1 7">
        <name>Mg(2+)</name>
        <dbReference type="ChEBI" id="CHEBI:18420"/>
    </cofactor>
</comment>
<dbReference type="InterPro" id="IPR050793">
    <property type="entry name" value="CMP-NeuNAc_synthase"/>
</dbReference>
<name>A0A1B9F3P0_9BACT</name>
<comment type="similarity">
    <text evidence="2">Belongs to the KdsC family.</text>
</comment>
<evidence type="ECO:0000256" key="7">
    <source>
        <dbReference type="PIRSR" id="PIRSR006118-2"/>
    </source>
</evidence>
<evidence type="ECO:0000256" key="5">
    <source>
        <dbReference type="ARBA" id="ARBA00022801"/>
    </source>
</evidence>
<dbReference type="AlphaFoldDB" id="A0A1B9F3P0"/>
<dbReference type="CDD" id="cd01630">
    <property type="entry name" value="HAD_KDO-like"/>
    <property type="match status" value="1"/>
</dbReference>
<dbReference type="PANTHER" id="PTHR21485">
    <property type="entry name" value="HAD SUPERFAMILY MEMBERS CMAS AND KDSC"/>
    <property type="match status" value="1"/>
</dbReference>
<dbReference type="Gene3D" id="3.40.50.1000">
    <property type="entry name" value="HAD superfamily/HAD-like"/>
    <property type="match status" value="1"/>
</dbReference>
<evidence type="ECO:0000256" key="2">
    <source>
        <dbReference type="ARBA" id="ARBA00005893"/>
    </source>
</evidence>
<dbReference type="PIRSF" id="PIRSF006118">
    <property type="entry name" value="KDO8-P_Ptase"/>
    <property type="match status" value="1"/>
</dbReference>
<dbReference type="SFLD" id="SFLDG01138">
    <property type="entry name" value="C1.6.2:_Deoxy-d-mannose-octulo"/>
    <property type="match status" value="1"/>
</dbReference>
<sequence>MSHLDKEIIFKKASSIRLLISDVDGVLTDGTIVYTDSGQEIKSFSVLDGLGIKLLMENHVEFSILSSRKSEATSKRARELGIKYCLQGVKNKLEAYNDLKAQMGLHDSEIAYVGDDLVDLPVLRVVGLSITVPNSPPPMKDFVHYVTKRPGGMGAIREVAELILKGKNLWSRVLNKFIYPDE</sequence>
<proteinExistence type="inferred from homology"/>
<dbReference type="FunFam" id="3.40.50.1000:FF:000029">
    <property type="entry name" value="3-deoxy-D-manno-octulosonate 8-phosphate phosphatase KdsC"/>
    <property type="match status" value="1"/>
</dbReference>
<gene>
    <name evidence="8" type="ORF">DBT_2088</name>
</gene>
<dbReference type="NCBIfam" id="TIGR01670">
    <property type="entry name" value="KdsC-phosphatas"/>
    <property type="match status" value="1"/>
</dbReference>
<dbReference type="STRING" id="1156395.DBT_2088"/>
<dbReference type="GO" id="GO:0016788">
    <property type="term" value="F:hydrolase activity, acting on ester bonds"/>
    <property type="evidence" value="ECO:0007669"/>
    <property type="project" value="InterPro"/>
</dbReference>
<dbReference type="Proteomes" id="UP000093080">
    <property type="component" value="Unassembled WGS sequence"/>
</dbReference>
<feature type="binding site" evidence="7">
    <location>
        <position position="24"/>
    </location>
    <ligand>
        <name>substrate</name>
    </ligand>
</feature>
<dbReference type="SFLD" id="SFLDG01136">
    <property type="entry name" value="C1.6:_Phosphoserine_Phosphatas"/>
    <property type="match status" value="1"/>
</dbReference>
<dbReference type="OrthoDB" id="9805604at2"/>
<keyword evidence="5" id="KW-0378">Hydrolase</keyword>
<evidence type="ECO:0000256" key="1">
    <source>
        <dbReference type="ARBA" id="ARBA00001946"/>
    </source>
</evidence>
<dbReference type="SUPFAM" id="SSF56784">
    <property type="entry name" value="HAD-like"/>
    <property type="match status" value="1"/>
</dbReference>
<dbReference type="EMBL" id="MAGO01000011">
    <property type="protein sequence ID" value="OCC14546.1"/>
    <property type="molecule type" value="Genomic_DNA"/>
</dbReference>
<keyword evidence="9" id="KW-1185">Reference proteome</keyword>